<keyword evidence="3" id="KW-1185">Reference proteome</keyword>
<dbReference type="WBParaSite" id="SBAD_0001222001-mRNA-1">
    <property type="protein sequence ID" value="SBAD_0001222001-mRNA-1"/>
    <property type="gene ID" value="SBAD_0001222001"/>
</dbReference>
<reference evidence="2 3" key="2">
    <citation type="submission" date="2018-11" db="EMBL/GenBank/DDBJ databases">
        <authorList>
            <consortium name="Pathogen Informatics"/>
        </authorList>
    </citation>
    <scope>NUCLEOTIDE SEQUENCE [LARGE SCALE GENOMIC DNA]</scope>
</reference>
<sequence>MDRKEDTIFLSLLNGTLMAVASRGKKDEVVWEIQLNSSAIALALKENVLYAGTTNGVITVIEMIPQDMPFISDRYSVQVVHAPIQFIVLPTNRTIWCAAGQCITVLHSSTLDTIRIIMLTRSVDETIDLAFMPRTTLMTASIHGVWIADKTSSVLDLIDAETYSLKLRFDIAFIMKGVQTNKSERLKITCITQAQKMLWVGTEDGHLLVFRITEETDSATPTCRGNHSCSSLQNFQLLQDHRLLQGPVDCDIRNPVFVHFDSGCSEGNTTVSQEGTLPVEIDATGRLSEWFSSPPEIVLEKCVPDSLTHKEASVMDMRTDLLTDDMESGVSSGLCNLDYDDYVLLYESHRSIFSSGISHNRCGDVPWPIRDVEALTTTPIGRSLSYAGALTELHDDQSSNQPAASFNQ</sequence>
<evidence type="ECO:0000313" key="4">
    <source>
        <dbReference type="WBParaSite" id="SBAD_0001222001-mRNA-1"/>
    </source>
</evidence>
<dbReference type="PANTHER" id="PTHR12877:SF15">
    <property type="entry name" value="RHO GUANINE NUCLEOTIDE EXCHANGE FACTOR 17"/>
    <property type="match status" value="1"/>
</dbReference>
<evidence type="ECO:0000313" key="3">
    <source>
        <dbReference type="Proteomes" id="UP000270296"/>
    </source>
</evidence>
<dbReference type="EMBL" id="UZAM01016450">
    <property type="protein sequence ID" value="VDP43291.1"/>
    <property type="molecule type" value="Genomic_DNA"/>
</dbReference>
<dbReference type="PANTHER" id="PTHR12877">
    <property type="entry name" value="RHO GUANINE NUCLEOTIDE EXCHANGE FACTOR"/>
    <property type="match status" value="1"/>
</dbReference>
<dbReference type="AlphaFoldDB" id="A0A183J7H8"/>
<dbReference type="InterPro" id="IPR011047">
    <property type="entry name" value="Quinoprotein_ADH-like_sf"/>
</dbReference>
<gene>
    <name evidence="2" type="ORF">SBAD_LOCUS11826</name>
</gene>
<accession>A0A183J7H8</accession>
<dbReference type="GO" id="GO:0005085">
    <property type="term" value="F:guanyl-nucleotide exchange factor activity"/>
    <property type="evidence" value="ECO:0007669"/>
    <property type="project" value="UniProtKB-KW"/>
</dbReference>
<protein>
    <submittedName>
        <fullName evidence="4">ANAPC4_WD40 domain-containing protein</fullName>
    </submittedName>
</protein>
<evidence type="ECO:0000313" key="2">
    <source>
        <dbReference type="EMBL" id="VDP43291.1"/>
    </source>
</evidence>
<organism evidence="4">
    <name type="scientific">Soboliphyme baturini</name>
    <dbReference type="NCBI Taxonomy" id="241478"/>
    <lineage>
        <taxon>Eukaryota</taxon>
        <taxon>Metazoa</taxon>
        <taxon>Ecdysozoa</taxon>
        <taxon>Nematoda</taxon>
        <taxon>Enoplea</taxon>
        <taxon>Dorylaimia</taxon>
        <taxon>Dioctophymatida</taxon>
        <taxon>Dioctophymatoidea</taxon>
        <taxon>Soboliphymatidae</taxon>
        <taxon>Soboliphyme</taxon>
    </lineage>
</organism>
<dbReference type="SUPFAM" id="SSF50998">
    <property type="entry name" value="Quinoprotein alcohol dehydrogenase-like"/>
    <property type="match status" value="1"/>
</dbReference>
<dbReference type="InterPro" id="IPR039919">
    <property type="entry name" value="ARHGEF10/ARHGEF17"/>
</dbReference>
<reference evidence="4" key="1">
    <citation type="submission" date="2016-06" db="UniProtKB">
        <authorList>
            <consortium name="WormBaseParasite"/>
        </authorList>
    </citation>
    <scope>IDENTIFICATION</scope>
</reference>
<proteinExistence type="predicted"/>
<name>A0A183J7H8_9BILA</name>
<keyword evidence="1" id="KW-0344">Guanine-nucleotide releasing factor</keyword>
<dbReference type="GO" id="GO:0030036">
    <property type="term" value="P:actin cytoskeleton organization"/>
    <property type="evidence" value="ECO:0007669"/>
    <property type="project" value="TreeGrafter"/>
</dbReference>
<evidence type="ECO:0000256" key="1">
    <source>
        <dbReference type="ARBA" id="ARBA00022658"/>
    </source>
</evidence>
<dbReference type="Pfam" id="PF19056">
    <property type="entry name" value="WD40_2"/>
    <property type="match status" value="1"/>
</dbReference>
<dbReference type="Proteomes" id="UP000270296">
    <property type="component" value="Unassembled WGS sequence"/>
</dbReference>
<dbReference type="OrthoDB" id="44736at2759"/>